<dbReference type="PANTHER" id="PTHR10622:SF10">
    <property type="entry name" value="HET DOMAIN-CONTAINING PROTEIN"/>
    <property type="match status" value="1"/>
</dbReference>
<dbReference type="STRING" id="1149755.A0A2J6S4W1"/>
<proteinExistence type="predicted"/>
<feature type="domain" description="Heterokaryon incompatibility" evidence="1">
    <location>
        <begin position="24"/>
        <end position="108"/>
    </location>
</feature>
<evidence type="ECO:0000259" key="1">
    <source>
        <dbReference type="Pfam" id="PF06985"/>
    </source>
</evidence>
<reference evidence="2 3" key="1">
    <citation type="submission" date="2016-04" db="EMBL/GenBank/DDBJ databases">
        <title>A degradative enzymes factory behind the ericoid mycorrhizal symbiosis.</title>
        <authorList>
            <consortium name="DOE Joint Genome Institute"/>
            <person name="Martino E."/>
            <person name="Morin E."/>
            <person name="Grelet G."/>
            <person name="Kuo A."/>
            <person name="Kohler A."/>
            <person name="Daghino S."/>
            <person name="Barry K."/>
            <person name="Choi C."/>
            <person name="Cichocki N."/>
            <person name="Clum A."/>
            <person name="Copeland A."/>
            <person name="Hainaut M."/>
            <person name="Haridas S."/>
            <person name="Labutti K."/>
            <person name="Lindquist E."/>
            <person name="Lipzen A."/>
            <person name="Khouja H.-R."/>
            <person name="Murat C."/>
            <person name="Ohm R."/>
            <person name="Olson A."/>
            <person name="Spatafora J."/>
            <person name="Veneault-Fourrey C."/>
            <person name="Henrissat B."/>
            <person name="Grigoriev I."/>
            <person name="Martin F."/>
            <person name="Perotto S."/>
        </authorList>
    </citation>
    <scope>NUCLEOTIDE SEQUENCE [LARGE SCALE GENOMIC DNA]</scope>
    <source>
        <strain evidence="2 3">F</strain>
    </source>
</reference>
<accession>A0A2J6S4W1</accession>
<dbReference type="InterPro" id="IPR010730">
    <property type="entry name" value="HET"/>
</dbReference>
<dbReference type="EMBL" id="KZ613940">
    <property type="protein sequence ID" value="PMD45791.1"/>
    <property type="molecule type" value="Genomic_DNA"/>
</dbReference>
<dbReference type="AlphaFoldDB" id="A0A2J6S4W1"/>
<sequence>MRLLHTTKLVVEEFVESQSKSYRYAILSHTWNEEEVTFQDMQGEVPTYKKGFSKLKSSCIQAKKDGYEYIWIDTCCIDKSSSAELSEAINSMYRWYKEAAICYAYLSDVPPREVEDPWYYKSGFRQSRWLTRGWTLQELIAPRQLIFFSKSWTGLGTKTELLNLIYEVTTIDKDVLLYGRNIREALSISRAMSWAARRITTRVEDRSYSLLGIFDVNMPLLYGEGHRAFYRLQEEILKQTDDESIFAHCLPFGYSIHGIEEDPGSILAVSPDCFSESGDIFLYTRDARLHAPLEHSVYVPTLATNRGLQVNSLGCPCTHNYGPHNSIEVHGWLMILNCGMRNDILSRPAVFLRQLDSGSDRFERFNSAELLLLCGWKKIMSISTRVFRDQSKKAYVDQSVQSSFAPIRKTSASYYIRRAQKQSDSRPSPAMCLGQKNTKLRCSRFCTRSGLAKLERTGETSFWRPVQ</sequence>
<evidence type="ECO:0000313" key="2">
    <source>
        <dbReference type="EMBL" id="PMD45791.1"/>
    </source>
</evidence>
<name>A0A2J6S4W1_HYAVF</name>
<keyword evidence="3" id="KW-1185">Reference proteome</keyword>
<dbReference type="Proteomes" id="UP000235786">
    <property type="component" value="Unassembled WGS sequence"/>
</dbReference>
<organism evidence="2 3">
    <name type="scientific">Hyaloscypha variabilis (strain UAMH 11265 / GT02V1 / F)</name>
    <name type="common">Meliniomyces variabilis</name>
    <dbReference type="NCBI Taxonomy" id="1149755"/>
    <lineage>
        <taxon>Eukaryota</taxon>
        <taxon>Fungi</taxon>
        <taxon>Dikarya</taxon>
        <taxon>Ascomycota</taxon>
        <taxon>Pezizomycotina</taxon>
        <taxon>Leotiomycetes</taxon>
        <taxon>Helotiales</taxon>
        <taxon>Hyaloscyphaceae</taxon>
        <taxon>Hyaloscypha</taxon>
        <taxon>Hyaloscypha variabilis</taxon>
    </lineage>
</organism>
<protein>
    <submittedName>
        <fullName evidence="2">HET-domain-containing protein</fullName>
    </submittedName>
</protein>
<dbReference type="PANTHER" id="PTHR10622">
    <property type="entry name" value="HET DOMAIN-CONTAINING PROTEIN"/>
    <property type="match status" value="1"/>
</dbReference>
<dbReference type="Pfam" id="PF06985">
    <property type="entry name" value="HET"/>
    <property type="match status" value="1"/>
</dbReference>
<evidence type="ECO:0000313" key="3">
    <source>
        <dbReference type="Proteomes" id="UP000235786"/>
    </source>
</evidence>
<gene>
    <name evidence="2" type="ORF">L207DRAFT_482316</name>
</gene>
<dbReference type="OrthoDB" id="20872at2759"/>